<dbReference type="EMBL" id="RSCD01000003">
    <property type="protein sequence ID" value="RSH93669.1"/>
    <property type="molecule type" value="Genomic_DNA"/>
</dbReference>
<sequence>MSVIPGTITTNNGNAVAGSSKVRMKIDVTSDITCPFCLIGMKQLLAAIEQYRLLHPSIDLEPTIRLLPFQLNPALSEVPQEKGQYLEKKFGKEKMVAIRGMVDDKLRAMGVKPTTGGLVSSTHLVHRLQTYTLLKHPELQLPLAMSLFSLVHEAGVAPSDRSALASVAVQHGVFPSLEEALRFFESDECDAEVKRAYTMARRVGVTGVPFFVFQDRYAASGAMGVDEFVKLFEEIIRRSETISSPSPTESADSQDSVSSPGTAGTPYSATSAGAETKGD</sequence>
<dbReference type="STRING" id="1890683.A0A427YRI6"/>
<dbReference type="PANTHER" id="PTHR13887:SF41">
    <property type="entry name" value="THIOREDOXIN SUPERFAMILY PROTEIN"/>
    <property type="match status" value="1"/>
</dbReference>
<proteinExistence type="predicted"/>
<dbReference type="PANTHER" id="PTHR13887">
    <property type="entry name" value="GLUTATHIONE S-TRANSFERASE KAPPA"/>
    <property type="match status" value="1"/>
</dbReference>
<reference evidence="3 4" key="1">
    <citation type="submission" date="2018-11" db="EMBL/GenBank/DDBJ databases">
        <title>Genome sequence of Saitozyma podzolica DSM 27192.</title>
        <authorList>
            <person name="Aliyu H."/>
            <person name="Gorte O."/>
            <person name="Ochsenreither K."/>
        </authorList>
    </citation>
    <scope>NUCLEOTIDE SEQUENCE [LARGE SCALE GENOMIC DNA]</scope>
    <source>
        <strain evidence="3 4">DSM 27192</strain>
    </source>
</reference>
<dbReference type="AlphaFoldDB" id="A0A427YRI6"/>
<name>A0A427YRI6_9TREE</name>
<dbReference type="Proteomes" id="UP000279259">
    <property type="component" value="Unassembled WGS sequence"/>
</dbReference>
<keyword evidence="4" id="KW-1185">Reference proteome</keyword>
<dbReference type="CDD" id="cd03024">
    <property type="entry name" value="DsbA_FrnE"/>
    <property type="match status" value="1"/>
</dbReference>
<dbReference type="Pfam" id="PF01323">
    <property type="entry name" value="DSBA"/>
    <property type="match status" value="1"/>
</dbReference>
<comment type="caution">
    <text evidence="3">The sequence shown here is derived from an EMBL/GenBank/DDBJ whole genome shotgun (WGS) entry which is preliminary data.</text>
</comment>
<dbReference type="InterPro" id="IPR036249">
    <property type="entry name" value="Thioredoxin-like_sf"/>
</dbReference>
<accession>A0A427YRI6</accession>
<gene>
    <name evidence="3" type="ORF">EHS25_006316</name>
</gene>
<feature type="domain" description="DSBA-like thioredoxin" evidence="2">
    <location>
        <begin position="26"/>
        <end position="230"/>
    </location>
</feature>
<evidence type="ECO:0000256" key="1">
    <source>
        <dbReference type="SAM" id="MobiDB-lite"/>
    </source>
</evidence>
<evidence type="ECO:0000313" key="4">
    <source>
        <dbReference type="Proteomes" id="UP000279259"/>
    </source>
</evidence>
<evidence type="ECO:0000313" key="3">
    <source>
        <dbReference type="EMBL" id="RSH93669.1"/>
    </source>
</evidence>
<dbReference type="Gene3D" id="3.40.30.10">
    <property type="entry name" value="Glutaredoxin"/>
    <property type="match status" value="1"/>
</dbReference>
<dbReference type="InterPro" id="IPR001853">
    <property type="entry name" value="DSBA-like_thioredoxin_dom"/>
</dbReference>
<protein>
    <recommendedName>
        <fullName evidence="2">DSBA-like thioredoxin domain-containing protein</fullName>
    </recommendedName>
</protein>
<feature type="region of interest" description="Disordered" evidence="1">
    <location>
        <begin position="241"/>
        <end position="279"/>
    </location>
</feature>
<organism evidence="3 4">
    <name type="scientific">Saitozyma podzolica</name>
    <dbReference type="NCBI Taxonomy" id="1890683"/>
    <lineage>
        <taxon>Eukaryota</taxon>
        <taxon>Fungi</taxon>
        <taxon>Dikarya</taxon>
        <taxon>Basidiomycota</taxon>
        <taxon>Agaricomycotina</taxon>
        <taxon>Tremellomycetes</taxon>
        <taxon>Tremellales</taxon>
        <taxon>Trimorphomycetaceae</taxon>
        <taxon>Saitozyma</taxon>
    </lineage>
</organism>
<dbReference type="OrthoDB" id="1930760at2759"/>
<feature type="compositionally biased region" description="Polar residues" evidence="1">
    <location>
        <begin position="251"/>
        <end position="273"/>
    </location>
</feature>
<dbReference type="GO" id="GO:0016491">
    <property type="term" value="F:oxidoreductase activity"/>
    <property type="evidence" value="ECO:0007669"/>
    <property type="project" value="InterPro"/>
</dbReference>
<evidence type="ECO:0000259" key="2">
    <source>
        <dbReference type="Pfam" id="PF01323"/>
    </source>
</evidence>
<dbReference type="SUPFAM" id="SSF52833">
    <property type="entry name" value="Thioredoxin-like"/>
    <property type="match status" value="1"/>
</dbReference>
<feature type="compositionally biased region" description="Low complexity" evidence="1">
    <location>
        <begin position="241"/>
        <end position="250"/>
    </location>
</feature>